<dbReference type="InterPro" id="IPR002641">
    <property type="entry name" value="PNPLA_dom"/>
</dbReference>
<protein>
    <submittedName>
        <fullName evidence="4">Patatin-like phospholipase/acyl hydrolase</fullName>
    </submittedName>
</protein>
<comment type="caution">
    <text evidence="2">Lacks conserved residue(s) required for the propagation of feature annotation.</text>
</comment>
<proteinExistence type="predicted"/>
<feature type="short sequence motif" description="DGA/G" evidence="2">
    <location>
        <begin position="27"/>
        <end position="29"/>
    </location>
</feature>
<reference evidence="4 5" key="1">
    <citation type="submission" date="2023-07" db="EMBL/GenBank/DDBJ databases">
        <title>Genomic Encyclopedia of Type Strains, Phase IV (KMG-IV): sequencing the most valuable type-strain genomes for metagenomic binning, comparative biology and taxonomic classification.</title>
        <authorList>
            <person name="Goeker M."/>
        </authorList>
    </citation>
    <scope>NUCLEOTIDE SEQUENCE [LARGE SCALE GENOMIC DNA]</scope>
    <source>
        <strain evidence="4 5">DSM 3770</strain>
    </source>
</reference>
<evidence type="ECO:0000259" key="3">
    <source>
        <dbReference type="PROSITE" id="PS51635"/>
    </source>
</evidence>
<feature type="domain" description="PNPLA" evidence="3">
    <location>
        <begin position="1"/>
        <end position="40"/>
    </location>
</feature>
<dbReference type="EMBL" id="JAUSVY010000007">
    <property type="protein sequence ID" value="MDQ0506240.1"/>
    <property type="molecule type" value="Genomic_DNA"/>
</dbReference>
<dbReference type="Proteomes" id="UP001241747">
    <property type="component" value="Unassembled WGS sequence"/>
</dbReference>
<evidence type="ECO:0000256" key="1">
    <source>
        <dbReference type="ARBA" id="ARBA00023098"/>
    </source>
</evidence>
<dbReference type="InterPro" id="IPR016035">
    <property type="entry name" value="Acyl_Trfase/lysoPLipase"/>
</dbReference>
<name>A0ABU0LGH5_XANAG</name>
<dbReference type="PROSITE" id="PS51635">
    <property type="entry name" value="PNPLA"/>
    <property type="match status" value="1"/>
</dbReference>
<comment type="caution">
    <text evidence="4">The sequence shown here is derived from an EMBL/GenBank/DDBJ whole genome shotgun (WGS) entry which is preliminary data.</text>
</comment>
<keyword evidence="1" id="KW-0443">Lipid metabolism</keyword>
<evidence type="ECO:0000256" key="2">
    <source>
        <dbReference type="PROSITE-ProRule" id="PRU01161"/>
    </source>
</evidence>
<gene>
    <name evidence="4" type="ORF">QOZ94_003049</name>
</gene>
<evidence type="ECO:0000313" key="4">
    <source>
        <dbReference type="EMBL" id="MDQ0506240.1"/>
    </source>
</evidence>
<accession>A0ABU0LGH5</accession>
<dbReference type="RefSeq" id="WP_237345666.1">
    <property type="nucleotide sequence ID" value="NZ_JABWGX010000012.1"/>
</dbReference>
<evidence type="ECO:0000313" key="5">
    <source>
        <dbReference type="Proteomes" id="UP001241747"/>
    </source>
</evidence>
<keyword evidence="5" id="KW-1185">Reference proteome</keyword>
<organism evidence="4 5">
    <name type="scientific">Xanthobacter agilis</name>
    <dbReference type="NCBI Taxonomy" id="47492"/>
    <lineage>
        <taxon>Bacteria</taxon>
        <taxon>Pseudomonadati</taxon>
        <taxon>Pseudomonadota</taxon>
        <taxon>Alphaproteobacteria</taxon>
        <taxon>Hyphomicrobiales</taxon>
        <taxon>Xanthobacteraceae</taxon>
        <taxon>Xanthobacter</taxon>
    </lineage>
</organism>
<dbReference type="SUPFAM" id="SSF52151">
    <property type="entry name" value="FabD/lysophospholipase-like"/>
    <property type="match status" value="1"/>
</dbReference>
<sequence length="47" mass="5034">MVKVGLSTAAAPTYFEALPNNGYVMVDGGLWTNNPVMNALLDVLAFF</sequence>
<dbReference type="Gene3D" id="3.40.1090.10">
    <property type="entry name" value="Cytosolic phospholipase A2 catalytic domain"/>
    <property type="match status" value="1"/>
</dbReference>